<gene>
    <name evidence="4" type="ORF">GCM10008933_18300</name>
</gene>
<dbReference type="RefSeq" id="WP_343860202.1">
    <property type="nucleotide sequence ID" value="NZ_BAAACX010000008.1"/>
</dbReference>
<evidence type="ECO:0000313" key="5">
    <source>
        <dbReference type="Proteomes" id="UP001500340"/>
    </source>
</evidence>
<dbReference type="EMBL" id="BAAACX010000008">
    <property type="protein sequence ID" value="GAA0387675.1"/>
    <property type="molecule type" value="Genomic_DNA"/>
</dbReference>
<keyword evidence="2" id="KW-0732">Signal</keyword>
<dbReference type="InterPro" id="IPR036582">
    <property type="entry name" value="Mao_N_sf"/>
</dbReference>
<dbReference type="Pfam" id="PF07833">
    <property type="entry name" value="Cu_amine_oxidN1"/>
    <property type="match status" value="1"/>
</dbReference>
<reference evidence="5" key="1">
    <citation type="journal article" date="2019" name="Int. J. Syst. Evol. Microbiol.">
        <title>The Global Catalogue of Microorganisms (GCM) 10K type strain sequencing project: providing services to taxonomists for standard genome sequencing and annotation.</title>
        <authorList>
            <consortium name="The Broad Institute Genomics Platform"/>
            <consortium name="The Broad Institute Genome Sequencing Center for Infectious Disease"/>
            <person name="Wu L."/>
            <person name="Ma J."/>
        </authorList>
    </citation>
    <scope>NUCLEOTIDE SEQUENCE [LARGE SCALE GENOMIC DNA]</scope>
    <source>
        <strain evidence="5">JCM 12774</strain>
    </source>
</reference>
<keyword evidence="5" id="KW-1185">Reference proteome</keyword>
<organism evidence="4 5">
    <name type="scientific">Paenibacillus motobuensis</name>
    <dbReference type="NCBI Taxonomy" id="295324"/>
    <lineage>
        <taxon>Bacteria</taxon>
        <taxon>Bacillati</taxon>
        <taxon>Bacillota</taxon>
        <taxon>Bacilli</taxon>
        <taxon>Bacillales</taxon>
        <taxon>Paenibacillaceae</taxon>
        <taxon>Paenibacillus</taxon>
    </lineage>
</organism>
<dbReference type="Proteomes" id="UP001500340">
    <property type="component" value="Unassembled WGS sequence"/>
</dbReference>
<dbReference type="InterPro" id="IPR012854">
    <property type="entry name" value="Cu_amine_oxidase-like_N"/>
</dbReference>
<evidence type="ECO:0000259" key="3">
    <source>
        <dbReference type="Pfam" id="PF07833"/>
    </source>
</evidence>
<evidence type="ECO:0000256" key="1">
    <source>
        <dbReference type="SAM" id="MobiDB-lite"/>
    </source>
</evidence>
<evidence type="ECO:0000256" key="2">
    <source>
        <dbReference type="SAM" id="SignalP"/>
    </source>
</evidence>
<dbReference type="Gene3D" id="3.30.457.10">
    <property type="entry name" value="Copper amine oxidase-like, N-terminal domain"/>
    <property type="match status" value="1"/>
</dbReference>
<feature type="domain" description="Copper amine oxidase-like N-terminal" evidence="3">
    <location>
        <begin position="36"/>
        <end position="144"/>
    </location>
</feature>
<feature type="chain" id="PRO_5046455262" description="Copper amine oxidase-like N-terminal domain-containing protein" evidence="2">
    <location>
        <begin position="27"/>
        <end position="298"/>
    </location>
</feature>
<comment type="caution">
    <text evidence="4">The sequence shown here is derived from an EMBL/GenBank/DDBJ whole genome shotgun (WGS) entry which is preliminary data.</text>
</comment>
<feature type="region of interest" description="Disordered" evidence="1">
    <location>
        <begin position="155"/>
        <end position="179"/>
    </location>
</feature>
<evidence type="ECO:0000313" key="4">
    <source>
        <dbReference type="EMBL" id="GAA0387675.1"/>
    </source>
</evidence>
<proteinExistence type="predicted"/>
<sequence>MKLKKIGFALMSLVLILTMIPAMTSAASKLSIVVEVNGELILFPDAKPFMDKSNRVQVPVRFVSEALGAEVGWNSKSKQVTVQLGEDTTVLTMGKKAYTVNGQTKQMDTVAQQKQNRTFVPLRFVSEALGAKVIWHKDLYSVEILTGLAAVQKDKEKESESNSVKDSLKGSSTSRSIEGETEKKVTEGFSYYQSYKSGLFVNSEYEEYKKEYGKQAIVIQPYISFSREGVNYTQQVKDLEELLSQKIDAKTVQAIMKYVKEKTKRDDVLESKEFSDGKYRIEVASPFWDDVYVAVWYK</sequence>
<accession>A0ABP3I2S9</accession>
<feature type="signal peptide" evidence="2">
    <location>
        <begin position="1"/>
        <end position="26"/>
    </location>
</feature>
<protein>
    <recommendedName>
        <fullName evidence="3">Copper amine oxidase-like N-terminal domain-containing protein</fullName>
    </recommendedName>
</protein>
<name>A0ABP3I2S9_9BACL</name>
<dbReference type="SUPFAM" id="SSF55383">
    <property type="entry name" value="Copper amine oxidase, domain N"/>
    <property type="match status" value="1"/>
</dbReference>
<feature type="compositionally biased region" description="Polar residues" evidence="1">
    <location>
        <begin position="161"/>
        <end position="176"/>
    </location>
</feature>